<feature type="region of interest" description="Disordered" evidence="3">
    <location>
        <begin position="407"/>
        <end position="442"/>
    </location>
</feature>
<keyword evidence="2 6" id="KW-0808">Transferase</keyword>
<gene>
    <name evidence="6" type="ORF">ACFPM3_05180</name>
</gene>
<reference evidence="7" key="1">
    <citation type="journal article" date="2019" name="Int. J. Syst. Evol. Microbiol.">
        <title>The Global Catalogue of Microorganisms (GCM) 10K type strain sequencing project: providing services to taxonomists for standard genome sequencing and annotation.</title>
        <authorList>
            <consortium name="The Broad Institute Genomics Platform"/>
            <consortium name="The Broad Institute Genome Sequencing Center for Infectious Disease"/>
            <person name="Wu L."/>
            <person name="Ma J."/>
        </authorList>
    </citation>
    <scope>NUCLEOTIDE SEQUENCE [LARGE SCALE GENOMIC DNA]</scope>
    <source>
        <strain evidence="7">CGMCC 4.1648</strain>
    </source>
</reference>
<comment type="caution">
    <text evidence="6">The sequence shown here is derived from an EMBL/GenBank/DDBJ whole genome shotgun (WGS) entry which is preliminary data.</text>
</comment>
<dbReference type="InterPro" id="IPR028098">
    <property type="entry name" value="Glyco_trans_4-like_N"/>
</dbReference>
<feature type="domain" description="Glycosyl transferase family 1" evidence="4">
    <location>
        <begin position="230"/>
        <end position="380"/>
    </location>
</feature>
<name>A0ABV9XBJ3_9ACTN</name>
<proteinExistence type="predicted"/>
<evidence type="ECO:0000259" key="4">
    <source>
        <dbReference type="Pfam" id="PF00534"/>
    </source>
</evidence>
<evidence type="ECO:0000313" key="6">
    <source>
        <dbReference type="EMBL" id="MFC5021546.1"/>
    </source>
</evidence>
<dbReference type="PANTHER" id="PTHR45947">
    <property type="entry name" value="SULFOQUINOVOSYL TRANSFERASE SQD2"/>
    <property type="match status" value="1"/>
</dbReference>
<dbReference type="SUPFAM" id="SSF53756">
    <property type="entry name" value="UDP-Glycosyltransferase/glycogen phosphorylase"/>
    <property type="match status" value="1"/>
</dbReference>
<dbReference type="InterPro" id="IPR050194">
    <property type="entry name" value="Glycosyltransferase_grp1"/>
</dbReference>
<dbReference type="Gene3D" id="3.40.50.2000">
    <property type="entry name" value="Glycogen Phosphorylase B"/>
    <property type="match status" value="2"/>
</dbReference>
<keyword evidence="7" id="KW-1185">Reference proteome</keyword>
<dbReference type="EMBL" id="JBHSJD010000002">
    <property type="protein sequence ID" value="MFC5021546.1"/>
    <property type="molecule type" value="Genomic_DNA"/>
</dbReference>
<evidence type="ECO:0000256" key="2">
    <source>
        <dbReference type="ARBA" id="ARBA00022679"/>
    </source>
</evidence>
<dbReference type="Pfam" id="PF00534">
    <property type="entry name" value="Glycos_transf_1"/>
    <property type="match status" value="1"/>
</dbReference>
<evidence type="ECO:0000259" key="5">
    <source>
        <dbReference type="Pfam" id="PF13439"/>
    </source>
</evidence>
<dbReference type="RefSeq" id="WP_345693500.1">
    <property type="nucleotide sequence ID" value="NZ_BAABIT010000001.1"/>
</dbReference>
<feature type="compositionally biased region" description="Basic and acidic residues" evidence="3">
    <location>
        <begin position="407"/>
        <end position="418"/>
    </location>
</feature>
<organism evidence="6 7">
    <name type="scientific">Streptomyces coeruleoprunus</name>
    <dbReference type="NCBI Taxonomy" id="285563"/>
    <lineage>
        <taxon>Bacteria</taxon>
        <taxon>Bacillati</taxon>
        <taxon>Actinomycetota</taxon>
        <taxon>Actinomycetes</taxon>
        <taxon>Kitasatosporales</taxon>
        <taxon>Streptomycetaceae</taxon>
        <taxon>Streptomyces</taxon>
    </lineage>
</organism>
<evidence type="ECO:0000256" key="1">
    <source>
        <dbReference type="ARBA" id="ARBA00022676"/>
    </source>
</evidence>
<feature type="compositionally biased region" description="Basic and acidic residues" evidence="3">
    <location>
        <begin position="431"/>
        <end position="442"/>
    </location>
</feature>
<accession>A0ABV9XBJ3</accession>
<dbReference type="InterPro" id="IPR001296">
    <property type="entry name" value="Glyco_trans_1"/>
</dbReference>
<dbReference type="CDD" id="cd03801">
    <property type="entry name" value="GT4_PimA-like"/>
    <property type="match status" value="1"/>
</dbReference>
<dbReference type="GO" id="GO:0016757">
    <property type="term" value="F:glycosyltransferase activity"/>
    <property type="evidence" value="ECO:0007669"/>
    <property type="project" value="UniProtKB-KW"/>
</dbReference>
<evidence type="ECO:0000313" key="7">
    <source>
        <dbReference type="Proteomes" id="UP001595829"/>
    </source>
</evidence>
<sequence length="442" mass="46835">MMPGDAPLRVLRFTSVFEPSAAADTRGAGGGALLAPYDPVGGMQNHTAELTRCLDRRGFEQTVLTSRLSGPAGPRRLGGSAVVVRTGVRVPVLRQLWAPPALALALRSGGDRHADVVHAHAGEDLAVLPVARLAALRHGCPLVITLHCSLRHTLRGRDPRSLLLRSLGGAVERRVAACADAVITLTPAAARRLGDDDPCPKGRVHVIPSGFAPELFAGPYDDPFPGLPHPRIAYVGRLARQKDVGTLLEAFARLGPRRASLVVVGDGPQRAALQRRADELGVPARFTGFVRHERVPAVLGHVDVFVLPSRYEELGSVLVEAMAAGVPVVASRVGGIPHLVRDGETGLLAAAGDTASFAHAVARLLDEPETAARLGRTARRTVATAYAWPVLAGRVAEVYRQVIDGRGTDEHRTDERRSGGRGIGGGPVDRPLPERRIGRSTP</sequence>
<dbReference type="EC" id="2.4.-.-" evidence="6"/>
<dbReference type="Proteomes" id="UP001595829">
    <property type="component" value="Unassembled WGS sequence"/>
</dbReference>
<dbReference type="PANTHER" id="PTHR45947:SF3">
    <property type="entry name" value="SULFOQUINOVOSYL TRANSFERASE SQD2"/>
    <property type="match status" value="1"/>
</dbReference>
<dbReference type="Pfam" id="PF13439">
    <property type="entry name" value="Glyco_transf_4"/>
    <property type="match status" value="1"/>
</dbReference>
<protein>
    <submittedName>
        <fullName evidence="6">Glycosyltransferase family 4 protein</fullName>
        <ecNumber evidence="6">2.4.-.-</ecNumber>
    </submittedName>
</protein>
<feature type="domain" description="Glycosyltransferase subfamily 4-like N-terminal" evidence="5">
    <location>
        <begin position="40"/>
        <end position="213"/>
    </location>
</feature>
<evidence type="ECO:0000256" key="3">
    <source>
        <dbReference type="SAM" id="MobiDB-lite"/>
    </source>
</evidence>
<keyword evidence="1 6" id="KW-0328">Glycosyltransferase</keyword>